<dbReference type="Gene3D" id="3.40.50.11290">
    <property type="match status" value="1"/>
</dbReference>
<dbReference type="PIRSF" id="PIRSF005522">
    <property type="entry name" value="UCP005522"/>
    <property type="match status" value="1"/>
</dbReference>
<accession>A0A5C4SXE7</accession>
<dbReference type="PANTHER" id="PTHR34595:SF7">
    <property type="entry name" value="SLL1039 PROTEIN"/>
    <property type="match status" value="1"/>
</dbReference>
<dbReference type="SUPFAM" id="SSF56059">
    <property type="entry name" value="Glutathione synthetase ATP-binding domain-like"/>
    <property type="match status" value="1"/>
</dbReference>
<reference evidence="2 3" key="1">
    <citation type="submission" date="2019-05" db="EMBL/GenBank/DDBJ databases">
        <title>We sequenced the genome of Paenibacillus hemerocallicola KCTC 33185 for further insight into its adaptation and study the phylogeny of Paenibacillus.</title>
        <authorList>
            <person name="Narsing Rao M.P."/>
        </authorList>
    </citation>
    <scope>NUCLEOTIDE SEQUENCE [LARGE SCALE GENOMIC DNA]</scope>
    <source>
        <strain evidence="2 3">KCTC 33185</strain>
    </source>
</reference>
<keyword evidence="3" id="KW-1185">Reference proteome</keyword>
<dbReference type="InterPro" id="IPR016450">
    <property type="entry name" value="UCP005522"/>
</dbReference>
<dbReference type="Gene3D" id="3.30.1490.270">
    <property type="match status" value="1"/>
</dbReference>
<sequence>MHMLYETGSFYDEMLEPCGTPKTHYETVYRTLHRLSSDELRRKHETAQRRFLRQGVTFTVYSDDAGSERTMPFDPIPIIVPSDKWRRIEQGMVQRVRALDCFLEDVYGHQLIVKDDIVPARLVHNNPYYNPACASGQDVPRNNRIFLAGIDLIRDEFGEYRVLEDNLRNPSGLSYVYQNRNIMRQVFPELFRRQKITSLEHQLGVLHETMLGHAPVRFRGPGCPTAVLLTPGAYNSAYYDHVFLAQQMGIELVESSDLVVRDHCVYEKTIRGLRRVDIIYRRIDDDYLDPLTFRPDSMIGVPGLFEAYRRGNVSILNGIGNGVADHKGVYAYVPDMIKYYLNEEPVIPNVPTLQLHDPEQREFVFERMDQLVIKNVGASGGYDMLIGPHASEEELERFRAKIMASPEQYIAQPTVKLSRAPTYHHDDDRVYPCHIDLRVFVMHGQSTHVLPGGLSRVALKEGSLVVNSSQGGGGKDTWVLQERGGLVC</sequence>
<protein>
    <submittedName>
        <fullName evidence="2">Circularly permuted type 2 ATP-grasp protein</fullName>
    </submittedName>
</protein>
<evidence type="ECO:0000313" key="2">
    <source>
        <dbReference type="EMBL" id="TNJ60312.1"/>
    </source>
</evidence>
<evidence type="ECO:0000259" key="1">
    <source>
        <dbReference type="Pfam" id="PF14403"/>
    </source>
</evidence>
<dbReference type="RefSeq" id="WP_139607119.1">
    <property type="nucleotide sequence ID" value="NZ_VDCQ01000085.1"/>
</dbReference>
<dbReference type="InterPro" id="IPR051680">
    <property type="entry name" value="ATP-dep_Glu-Cys_Ligase-2"/>
</dbReference>
<feature type="domain" description="Circularly permuted ATP-grasp type 2" evidence="1">
    <location>
        <begin position="77"/>
        <end position="458"/>
    </location>
</feature>
<dbReference type="InterPro" id="IPR025841">
    <property type="entry name" value="CP_ATPgrasp_2"/>
</dbReference>
<name>A0A5C4SXE7_9BACL</name>
<dbReference type="Pfam" id="PF14403">
    <property type="entry name" value="CP_ATPgrasp_2"/>
    <property type="match status" value="1"/>
</dbReference>
<evidence type="ECO:0000313" key="3">
    <source>
        <dbReference type="Proteomes" id="UP000307943"/>
    </source>
</evidence>
<dbReference type="OrthoDB" id="9803842at2"/>
<dbReference type="AlphaFoldDB" id="A0A5C4SXE7"/>
<dbReference type="PANTHER" id="PTHR34595">
    <property type="entry name" value="BLR5612 PROTEIN"/>
    <property type="match status" value="1"/>
</dbReference>
<organism evidence="2 3">
    <name type="scientific">Paenibacillus hemerocallicola</name>
    <dbReference type="NCBI Taxonomy" id="1172614"/>
    <lineage>
        <taxon>Bacteria</taxon>
        <taxon>Bacillati</taxon>
        <taxon>Bacillota</taxon>
        <taxon>Bacilli</taxon>
        <taxon>Bacillales</taxon>
        <taxon>Paenibacillaceae</taxon>
        <taxon>Paenibacillus</taxon>
    </lineage>
</organism>
<comment type="caution">
    <text evidence="2">The sequence shown here is derived from an EMBL/GenBank/DDBJ whole genome shotgun (WGS) entry which is preliminary data.</text>
</comment>
<dbReference type="EMBL" id="VDCQ01000085">
    <property type="protein sequence ID" value="TNJ60312.1"/>
    <property type="molecule type" value="Genomic_DNA"/>
</dbReference>
<proteinExistence type="predicted"/>
<gene>
    <name evidence="2" type="ORF">FE784_36210</name>
</gene>
<dbReference type="Proteomes" id="UP000307943">
    <property type="component" value="Unassembled WGS sequence"/>
</dbReference>